<reference evidence="1 2" key="1">
    <citation type="journal article" date="2012" name="Gene">
        <title>Sequence of Leptospira santarosai serovar Shermani genome and prediction of virulence-associated genes.</title>
        <authorList>
            <person name="Chou L.F."/>
            <person name="Chen Y.T."/>
            <person name="Lu C.W."/>
            <person name="Ko Y.C."/>
            <person name="Tang C.Y."/>
            <person name="Pan M.J."/>
            <person name="Tian Y.C."/>
            <person name="Chiu C.H."/>
            <person name="Hung C.C."/>
            <person name="Yang C.W."/>
        </authorList>
    </citation>
    <scope>NUCLEOTIDE SEQUENCE [LARGE SCALE GENOMIC DNA]</scope>
    <source>
        <strain evidence="1">LT 821</strain>
    </source>
</reference>
<organism evidence="1 2">
    <name type="scientific">Leptospira santarosai serovar Shermani str. LT 821</name>
    <dbReference type="NCBI Taxonomy" id="758847"/>
    <lineage>
        <taxon>Bacteria</taxon>
        <taxon>Pseudomonadati</taxon>
        <taxon>Spirochaetota</taxon>
        <taxon>Spirochaetia</taxon>
        <taxon>Leptospirales</taxon>
        <taxon>Leptospiraceae</taxon>
        <taxon>Leptospira</taxon>
    </lineage>
</organism>
<evidence type="ECO:0000313" key="1">
    <source>
        <dbReference type="EMBL" id="AIT10908.1"/>
    </source>
</evidence>
<proteinExistence type="predicted"/>
<sequence>MSDLVTEDSLENPAHSPIVKFCFIIGEQT</sequence>
<protein>
    <submittedName>
        <fullName evidence="1">Uncharacterized protein</fullName>
    </submittedName>
</protein>
<dbReference type="EMBL" id="CP006694">
    <property type="protein sequence ID" value="AIT10908.1"/>
    <property type="molecule type" value="Genomic_DNA"/>
</dbReference>
<gene>
    <name evidence="1" type="ORF">LSS_21720</name>
</gene>
<accession>A0A097ESJ3</accession>
<dbReference type="Proteomes" id="UP000035800">
    <property type="component" value="Chromosome I"/>
</dbReference>
<reference evidence="1 2" key="2">
    <citation type="journal article" date="2014" name="Emerg. Microbes Infect.">
        <title>Potential impact on kidney infection: a whole-genome analysis of Leptospira santarosai serovar Shermani.</title>
        <authorList>
            <person name="Chou L.F."/>
            <person name="Chen T.W."/>
            <person name="Ko Y.C."/>
            <person name="Pan M.J."/>
            <person name="Tian Y.C."/>
            <person name="Chiu C.H."/>
            <person name="Tang P."/>
            <person name="Hung C.C."/>
            <person name="Yang C.W."/>
        </authorList>
    </citation>
    <scope>NUCLEOTIDE SEQUENCE</scope>
    <source>
        <strain evidence="1 2">LT 821</strain>
    </source>
</reference>
<dbReference type="KEGG" id="lst:LSS_21720"/>
<name>A0A097ESJ3_9LEPT</name>
<evidence type="ECO:0000313" key="2">
    <source>
        <dbReference type="Proteomes" id="UP000035800"/>
    </source>
</evidence>
<dbReference type="AlphaFoldDB" id="A0A097ESJ3"/>